<evidence type="ECO:0000313" key="2">
    <source>
        <dbReference type="EMBL" id="MBX67904.1"/>
    </source>
</evidence>
<accession>A0A2P2QLP7</accession>
<organism evidence="2">
    <name type="scientific">Rhizophora mucronata</name>
    <name type="common">Asiatic mangrove</name>
    <dbReference type="NCBI Taxonomy" id="61149"/>
    <lineage>
        <taxon>Eukaryota</taxon>
        <taxon>Viridiplantae</taxon>
        <taxon>Streptophyta</taxon>
        <taxon>Embryophyta</taxon>
        <taxon>Tracheophyta</taxon>
        <taxon>Spermatophyta</taxon>
        <taxon>Magnoliopsida</taxon>
        <taxon>eudicotyledons</taxon>
        <taxon>Gunneridae</taxon>
        <taxon>Pentapetalae</taxon>
        <taxon>rosids</taxon>
        <taxon>fabids</taxon>
        <taxon>Malpighiales</taxon>
        <taxon>Rhizophoraceae</taxon>
        <taxon>Rhizophora</taxon>
    </lineage>
</organism>
<sequence>MQNTIISNRTGSHGENQLMRRKRLVLP</sequence>
<dbReference type="AlphaFoldDB" id="A0A2P2QLP7"/>
<reference evidence="2" key="1">
    <citation type="submission" date="2018-02" db="EMBL/GenBank/DDBJ databases">
        <title>Rhizophora mucronata_Transcriptome.</title>
        <authorList>
            <person name="Meera S.P."/>
            <person name="Sreeshan A."/>
            <person name="Augustine A."/>
        </authorList>
    </citation>
    <scope>NUCLEOTIDE SEQUENCE</scope>
    <source>
        <tissue evidence="2">Leaf</tissue>
    </source>
</reference>
<protein>
    <submittedName>
        <fullName evidence="2">Uncharacterized protein</fullName>
    </submittedName>
</protein>
<proteinExistence type="predicted"/>
<feature type="compositionally biased region" description="Polar residues" evidence="1">
    <location>
        <begin position="1"/>
        <end position="15"/>
    </location>
</feature>
<dbReference type="EMBL" id="GGEC01087420">
    <property type="protein sequence ID" value="MBX67904.1"/>
    <property type="molecule type" value="Transcribed_RNA"/>
</dbReference>
<evidence type="ECO:0000256" key="1">
    <source>
        <dbReference type="SAM" id="MobiDB-lite"/>
    </source>
</evidence>
<feature type="region of interest" description="Disordered" evidence="1">
    <location>
        <begin position="1"/>
        <end position="27"/>
    </location>
</feature>
<name>A0A2P2QLP7_RHIMU</name>